<feature type="domain" description="Type II/III secretion system secretin-like" evidence="9">
    <location>
        <begin position="218"/>
        <end position="374"/>
    </location>
</feature>
<evidence type="ECO:0000256" key="8">
    <source>
        <dbReference type="RuleBase" id="RU004003"/>
    </source>
</evidence>
<evidence type="ECO:0000256" key="6">
    <source>
        <dbReference type="ARBA" id="ARBA00024678"/>
    </source>
</evidence>
<dbReference type="GO" id="GO:0015627">
    <property type="term" value="C:type II protein secretion system complex"/>
    <property type="evidence" value="ECO:0007669"/>
    <property type="project" value="TreeGrafter"/>
</dbReference>
<comment type="subcellular location">
    <subcellularLocation>
        <location evidence="1">Membrane</location>
    </subcellularLocation>
</comment>
<sequence length="450" mass="48211">MAQAEDRLLEMQAGEVKVLSVPGAARVAVGDGHVVHAIATEEEEVIVFARNEGSSAMQIWTRTGERHAYRIQVVPEEAQRARQELHSLLERIPKARITATGNKIVVEGDDLADEDRQRIAALASRYPQLVDLTGQVGWEPMVLLDVQVVELPRSQLRELGLRWSSPLAGGVRTGMAWDRGAAHLGASPGETPFSLSGTTSRAVGYLGMNALVSAHIHALAQVGSAVVLAQPQLLARSGATAEFLAGGEVPYTTSTDDGRGHTVFKPYGVSLRITPQVDRSRIVRSRIEVEVSAVDQGMSMAGGPALKTRRAMTEFNVRSGQTLVLAGFLSRETARQRDGLPGLSDLPLLGGLFGSRRRHDTETELAIFVTPVLIEDHDAAMQARVEAGRAVLDASFPHPTTLTHPVHGQPDHASALGGREIQAWDPWGGPGSQWVVDSGAASGTSHQPTE</sequence>
<dbReference type="PANTHER" id="PTHR30332">
    <property type="entry name" value="PROBABLE GENERAL SECRETION PATHWAY PROTEIN D"/>
    <property type="match status" value="1"/>
</dbReference>
<evidence type="ECO:0000256" key="7">
    <source>
        <dbReference type="ARBA" id="ARBA00025897"/>
    </source>
</evidence>
<proteinExistence type="inferred from homology"/>
<organism evidence="11 12">
    <name type="scientific">Allopusillimonas soli</name>
    <dbReference type="NCBI Taxonomy" id="659016"/>
    <lineage>
        <taxon>Bacteria</taxon>
        <taxon>Pseudomonadati</taxon>
        <taxon>Pseudomonadota</taxon>
        <taxon>Betaproteobacteria</taxon>
        <taxon>Burkholderiales</taxon>
        <taxon>Alcaligenaceae</taxon>
        <taxon>Allopusillimonas</taxon>
    </lineage>
</organism>
<dbReference type="InterPro" id="IPR032789">
    <property type="entry name" value="T2SS-T3SS_pil_N"/>
</dbReference>
<dbReference type="Proteomes" id="UP000580517">
    <property type="component" value="Unassembled WGS sequence"/>
</dbReference>
<evidence type="ECO:0000259" key="9">
    <source>
        <dbReference type="Pfam" id="PF00263"/>
    </source>
</evidence>
<comment type="subunit">
    <text evidence="7">Homododecamer. Tetramer of trimer.</text>
</comment>
<dbReference type="InterPro" id="IPR050810">
    <property type="entry name" value="Bact_Secretion_Sys_Channel"/>
</dbReference>
<dbReference type="EMBL" id="JACCEW010000002">
    <property type="protein sequence ID" value="NYT36917.1"/>
    <property type="molecule type" value="Genomic_DNA"/>
</dbReference>
<evidence type="ECO:0000256" key="1">
    <source>
        <dbReference type="ARBA" id="ARBA00004370"/>
    </source>
</evidence>
<accession>A0A853FAB2</accession>
<reference evidence="11 12" key="1">
    <citation type="submission" date="2020-07" db="EMBL/GenBank/DDBJ databases">
        <title>Taxonomic revisions and descriptions of new bacterial species based on genomic comparisons in the high-G+C-content subgroup of the family Alcaligenaceae.</title>
        <authorList>
            <person name="Szabo A."/>
            <person name="Felfoldi T."/>
        </authorList>
    </citation>
    <scope>NUCLEOTIDE SEQUENCE [LARGE SCALE GENOMIC DNA]</scope>
    <source>
        <strain evidence="11 12">DSM 25264</strain>
    </source>
</reference>
<name>A0A853FAB2_9BURK</name>
<protein>
    <recommendedName>
        <fullName evidence="2">Type IV pilus biogenesis and competence protein PilQ</fullName>
    </recommendedName>
</protein>
<evidence type="ECO:0000313" key="12">
    <source>
        <dbReference type="Proteomes" id="UP000580517"/>
    </source>
</evidence>
<comment type="function">
    <text evidence="6">Required for type IV pilus biogenesis and competence. Could function as a pore for exit of the pilus but also as a channel for entry of heme and antimicrobial agents and uptake of transforming DNA.</text>
</comment>
<keyword evidence="4" id="KW-0472">Membrane</keyword>
<dbReference type="InterPro" id="IPR001775">
    <property type="entry name" value="GspD/PilQ"/>
</dbReference>
<evidence type="ECO:0000256" key="2">
    <source>
        <dbReference type="ARBA" id="ARBA00014124"/>
    </source>
</evidence>
<comment type="caution">
    <text evidence="11">The sequence shown here is derived from an EMBL/GenBank/DDBJ whole genome shotgun (WGS) entry which is preliminary data.</text>
</comment>
<keyword evidence="3" id="KW-0732">Signal</keyword>
<keyword evidence="5" id="KW-0178">Competence</keyword>
<keyword evidence="12" id="KW-1185">Reference proteome</keyword>
<dbReference type="InterPro" id="IPR004845">
    <property type="entry name" value="T2SS_GspD_CS"/>
</dbReference>
<dbReference type="GO" id="GO:0009306">
    <property type="term" value="P:protein secretion"/>
    <property type="evidence" value="ECO:0007669"/>
    <property type="project" value="InterPro"/>
</dbReference>
<gene>
    <name evidence="11" type="ORF">H0A68_08535</name>
</gene>
<comment type="similarity">
    <text evidence="8">Belongs to the bacterial secretin family.</text>
</comment>
<dbReference type="AlphaFoldDB" id="A0A853FAB2"/>
<evidence type="ECO:0000256" key="3">
    <source>
        <dbReference type="ARBA" id="ARBA00022729"/>
    </source>
</evidence>
<dbReference type="GO" id="GO:0016020">
    <property type="term" value="C:membrane"/>
    <property type="evidence" value="ECO:0007669"/>
    <property type="project" value="UniProtKB-SubCell"/>
</dbReference>
<dbReference type="OrthoDB" id="9775455at2"/>
<dbReference type="Pfam" id="PF13629">
    <property type="entry name" value="T2SS-T3SS_pil_N"/>
    <property type="match status" value="1"/>
</dbReference>
<dbReference type="InterPro" id="IPR004846">
    <property type="entry name" value="T2SS/T3SS_dom"/>
</dbReference>
<dbReference type="PRINTS" id="PR00811">
    <property type="entry name" value="BCTERIALGSPD"/>
</dbReference>
<evidence type="ECO:0000256" key="4">
    <source>
        <dbReference type="ARBA" id="ARBA00023136"/>
    </source>
</evidence>
<dbReference type="PANTHER" id="PTHR30332:SF24">
    <property type="entry name" value="SECRETIN GSPD-RELATED"/>
    <property type="match status" value="1"/>
</dbReference>
<evidence type="ECO:0000313" key="11">
    <source>
        <dbReference type="EMBL" id="NYT36917.1"/>
    </source>
</evidence>
<evidence type="ECO:0000259" key="10">
    <source>
        <dbReference type="Pfam" id="PF13629"/>
    </source>
</evidence>
<feature type="domain" description="Pilus formation protein N-terminal" evidence="10">
    <location>
        <begin position="8"/>
        <end position="73"/>
    </location>
</feature>
<dbReference type="Pfam" id="PF00263">
    <property type="entry name" value="Secretin"/>
    <property type="match status" value="1"/>
</dbReference>
<evidence type="ECO:0000256" key="5">
    <source>
        <dbReference type="ARBA" id="ARBA00023287"/>
    </source>
</evidence>
<dbReference type="GO" id="GO:0030420">
    <property type="term" value="P:establishment of competence for transformation"/>
    <property type="evidence" value="ECO:0007669"/>
    <property type="project" value="UniProtKB-KW"/>
</dbReference>
<dbReference type="PROSITE" id="PS00875">
    <property type="entry name" value="T2SP_D"/>
    <property type="match status" value="1"/>
</dbReference>